<gene>
    <name evidence="1" type="ORF">DB43_EJ00160</name>
</gene>
<dbReference type="PATRIC" id="fig|83552.4.peg.560"/>
<evidence type="ECO:0000313" key="2">
    <source>
        <dbReference type="Proteomes" id="UP000031307"/>
    </source>
</evidence>
<proteinExistence type="predicted"/>
<comment type="caution">
    <text evidence="1">The sequence shown here is derived from an EMBL/GenBank/DDBJ whole genome shotgun (WGS) entry which is preliminary data.</text>
</comment>
<protein>
    <submittedName>
        <fullName evidence="1">Uncharacterized protein</fullName>
    </submittedName>
</protein>
<dbReference type="Proteomes" id="UP000031307">
    <property type="component" value="Unassembled WGS sequence"/>
</dbReference>
<reference evidence="1 2" key="1">
    <citation type="journal article" date="2014" name="Mol. Biol. Evol.">
        <title>Massive expansion of Ubiquitination-related gene families within the Chlamydiae.</title>
        <authorList>
            <person name="Domman D."/>
            <person name="Collingro A."/>
            <person name="Lagkouvardos I."/>
            <person name="Gehre L."/>
            <person name="Weinmaier T."/>
            <person name="Rattei T."/>
            <person name="Subtil A."/>
            <person name="Horn M."/>
        </authorList>
    </citation>
    <scope>NUCLEOTIDE SEQUENCE [LARGE SCALE GENOMIC DNA]</scope>
    <source>
        <strain evidence="1 2">OEW1</strain>
    </source>
</reference>
<dbReference type="EMBL" id="JSAM01000029">
    <property type="protein sequence ID" value="KIA78245.1"/>
    <property type="molecule type" value="Genomic_DNA"/>
</dbReference>
<name>A0A0C1CBC4_9BACT</name>
<organism evidence="1 2">
    <name type="scientific">Parachlamydia acanthamoebae</name>
    <dbReference type="NCBI Taxonomy" id="83552"/>
    <lineage>
        <taxon>Bacteria</taxon>
        <taxon>Pseudomonadati</taxon>
        <taxon>Chlamydiota</taxon>
        <taxon>Chlamydiia</taxon>
        <taxon>Parachlamydiales</taxon>
        <taxon>Parachlamydiaceae</taxon>
        <taxon>Parachlamydia</taxon>
    </lineage>
</organism>
<dbReference type="AlphaFoldDB" id="A0A0C1CBC4"/>
<sequence length="609" mass="70130">MPSLIAINSDEFHENLTGIKAISEKDDFYLTTKLTGSKKLNGKILNWFKNFINSIFKAHIAQTTPLKVANVVYLLAEKNQEFLTNHDKEILINIVKRIELKGQKHVKGKERDFGAIIQKIKSLNNLNIPQPVFGNDIPDQASAKDIFNETWGKMPQETFEHILQYLEDDSPNFLKINHQWHRTIINNECSTVKRFVISLIHFLNEQDSKSPLNLFKDSLFSTDLDQVSLQNIFDKKIELAELIKTIPFDCLNELDSCFGGILKKTLVFNDFFIIALLMNKLYESDLKENEDLFKESLEKISLCFRVGKISKKGSLQIIKKLTSSNYHTNSSVEGNHSLKAITILLVQKGLIKEAIEVGNMVSDEAIALSMFKDVFHVLDEQNQLDHALDFIKESTSNLYVNYETSFDCFSSEKVAHSVEENKKFFSSIPEQWPDNYELDDAVNTLFTRFDLYSLFEIYAEKKDWGKAREHIEKIEEGFFKDAARIAFTKVCLDFSQTDLALIIALDISERSTKRDASLETIAFSFVAENEMGKARKMIDLVKDIKIQISIINEINSFLFRKGKFEEAYKYIKTISSPEVYEKMLAYIIEKFPEEYGRIVQAELNTTEEV</sequence>
<accession>A0A0C1CBC4</accession>
<evidence type="ECO:0000313" key="1">
    <source>
        <dbReference type="EMBL" id="KIA78245.1"/>
    </source>
</evidence>